<evidence type="ECO:0000256" key="5">
    <source>
        <dbReference type="ARBA" id="ARBA00023239"/>
    </source>
</evidence>
<gene>
    <name evidence="8" type="primary">ddc_1</name>
    <name evidence="8" type="ORF">Pan216_05670</name>
</gene>
<dbReference type="GO" id="GO:0030170">
    <property type="term" value="F:pyridoxal phosphate binding"/>
    <property type="evidence" value="ECO:0007669"/>
    <property type="project" value="InterPro"/>
</dbReference>
<evidence type="ECO:0000313" key="8">
    <source>
        <dbReference type="EMBL" id="QDU59735.1"/>
    </source>
</evidence>
<comment type="cofactor">
    <cofactor evidence="1 6 7">
        <name>pyridoxal 5'-phosphate</name>
        <dbReference type="ChEBI" id="CHEBI:597326"/>
    </cofactor>
</comment>
<feature type="modified residue" description="N6-(pyridoxal phosphate)lysine" evidence="6">
    <location>
        <position position="360"/>
    </location>
</feature>
<protein>
    <submittedName>
        <fullName evidence="8">L-2,4-diaminobutyrate decarboxylase</fullName>
        <ecNumber evidence="8">4.1.1.86</ecNumber>
    </submittedName>
</protein>
<dbReference type="AlphaFoldDB" id="A0A518AYC9"/>
<keyword evidence="5 7" id="KW-0456">Lyase</keyword>
<name>A0A518AYC9_9BACT</name>
<dbReference type="Gene3D" id="3.40.640.10">
    <property type="entry name" value="Type I PLP-dependent aspartate aminotransferase-like (Major domain)"/>
    <property type="match status" value="1"/>
</dbReference>
<reference evidence="8 9" key="1">
    <citation type="submission" date="2019-02" db="EMBL/GenBank/DDBJ databases">
        <title>Deep-cultivation of Planctomycetes and their phenomic and genomic characterization uncovers novel biology.</title>
        <authorList>
            <person name="Wiegand S."/>
            <person name="Jogler M."/>
            <person name="Boedeker C."/>
            <person name="Pinto D."/>
            <person name="Vollmers J."/>
            <person name="Rivas-Marin E."/>
            <person name="Kohn T."/>
            <person name="Peeters S.H."/>
            <person name="Heuer A."/>
            <person name="Rast P."/>
            <person name="Oberbeckmann S."/>
            <person name="Bunk B."/>
            <person name="Jeske O."/>
            <person name="Meyerdierks A."/>
            <person name="Storesund J.E."/>
            <person name="Kallscheuer N."/>
            <person name="Luecker S."/>
            <person name="Lage O.M."/>
            <person name="Pohl T."/>
            <person name="Merkel B.J."/>
            <person name="Hornburger P."/>
            <person name="Mueller R.-W."/>
            <person name="Bruemmer F."/>
            <person name="Labrenz M."/>
            <person name="Spormann A.M."/>
            <person name="Op den Camp H."/>
            <person name="Overmann J."/>
            <person name="Amann R."/>
            <person name="Jetten M.S.M."/>
            <person name="Mascher T."/>
            <person name="Medema M.H."/>
            <person name="Devos D.P."/>
            <person name="Kaster A.-K."/>
            <person name="Ovreas L."/>
            <person name="Rohde M."/>
            <person name="Galperin M.Y."/>
            <person name="Jogler C."/>
        </authorList>
    </citation>
    <scope>NUCLEOTIDE SEQUENCE [LARGE SCALE GENOMIC DNA]</scope>
    <source>
        <strain evidence="8 9">Pan216</strain>
    </source>
</reference>
<dbReference type="InterPro" id="IPR015422">
    <property type="entry name" value="PyrdxlP-dep_Trfase_small"/>
</dbReference>
<dbReference type="InterPro" id="IPR015424">
    <property type="entry name" value="PyrdxlP-dep_Trfase"/>
</dbReference>
<sequence>MSWNELAHFLMRRTIGSVSDPVNAPFRRILENVRQAFPQPVSDRKHDAYVAFTVLRALDELDRRKSNLPTLGLPEPVNHGNATDARIAADPLPLEDVTAQLAEFLDGMFLWGHPRSQVNVVPPASVASVIAVLLAAIYNPNLVSEESSLRVASSEVETAAMVADLVGFDPERAAGFFTFGGTGATLYGVKLGLEKALPGSREHGITEKAVLVSSGQSHYARLSVAGWLGLGEENAIQVRTRLDNAIDLEALESCLRKLLEEGRRIACIIATAGTTDAFGIDNVGAIVEMRDRLAEEYRLDYRPHVHADAVIGWAWSVFKDYDFERNELGFRPRTVRALAKACHDLKGLDRADSIGVDFHKTGFCPYISTLFLTRDAGDLVLLTRGREKMPYLYQTGEYHPGLWTLETSRSAAGPLAAWANLKLLGKNGLRALLGHLVEMAEVLREELEGRAPTTVLNGNNVGTVTLFRVYPDGIDTFTVKERERNDPAYRDKLCEHNDYNRKIFELVHADAMAGHGVLISMTDCYRHSTYGEPINALKSYILSPFADEENVRALVDNVIAARPRVF</sequence>
<keyword evidence="9" id="KW-1185">Reference proteome</keyword>
<dbReference type="Gene3D" id="3.90.1150.10">
    <property type="entry name" value="Aspartate Aminotransferase, domain 1"/>
    <property type="match status" value="1"/>
</dbReference>
<organism evidence="8 9">
    <name type="scientific">Kolteria novifilia</name>
    <dbReference type="NCBI Taxonomy" id="2527975"/>
    <lineage>
        <taxon>Bacteria</taxon>
        <taxon>Pseudomonadati</taxon>
        <taxon>Planctomycetota</taxon>
        <taxon>Planctomycetia</taxon>
        <taxon>Kolteriales</taxon>
        <taxon>Kolteriaceae</taxon>
        <taxon>Kolteria</taxon>
    </lineage>
</organism>
<dbReference type="GO" id="GO:0033983">
    <property type="term" value="F:diaminobutyrate decarboxylase activity"/>
    <property type="evidence" value="ECO:0007669"/>
    <property type="project" value="UniProtKB-EC"/>
</dbReference>
<accession>A0A518AYC9</accession>
<dbReference type="SUPFAM" id="SSF53383">
    <property type="entry name" value="PLP-dependent transferases"/>
    <property type="match status" value="1"/>
</dbReference>
<dbReference type="GO" id="GO:0005737">
    <property type="term" value="C:cytoplasm"/>
    <property type="evidence" value="ECO:0007669"/>
    <property type="project" value="TreeGrafter"/>
</dbReference>
<evidence type="ECO:0000256" key="4">
    <source>
        <dbReference type="ARBA" id="ARBA00022898"/>
    </source>
</evidence>
<proteinExistence type="inferred from homology"/>
<dbReference type="EMBL" id="CP036279">
    <property type="protein sequence ID" value="QDU59735.1"/>
    <property type="molecule type" value="Genomic_DNA"/>
</dbReference>
<evidence type="ECO:0000256" key="3">
    <source>
        <dbReference type="ARBA" id="ARBA00022793"/>
    </source>
</evidence>
<evidence type="ECO:0000256" key="2">
    <source>
        <dbReference type="ARBA" id="ARBA00009533"/>
    </source>
</evidence>
<keyword evidence="3" id="KW-0210">Decarboxylase</keyword>
<dbReference type="KEGG" id="knv:Pan216_05670"/>
<dbReference type="InterPro" id="IPR015421">
    <property type="entry name" value="PyrdxlP-dep_Trfase_major"/>
</dbReference>
<comment type="similarity">
    <text evidence="2 7">Belongs to the group II decarboxylase family.</text>
</comment>
<evidence type="ECO:0000256" key="7">
    <source>
        <dbReference type="RuleBase" id="RU000382"/>
    </source>
</evidence>
<dbReference type="PANTHER" id="PTHR45677:SF8">
    <property type="entry name" value="CYSTEINE SULFINIC ACID DECARBOXYLASE"/>
    <property type="match status" value="1"/>
</dbReference>
<dbReference type="GO" id="GO:0019752">
    <property type="term" value="P:carboxylic acid metabolic process"/>
    <property type="evidence" value="ECO:0007669"/>
    <property type="project" value="InterPro"/>
</dbReference>
<dbReference type="InterPro" id="IPR002129">
    <property type="entry name" value="PyrdxlP-dep_de-COase"/>
</dbReference>
<evidence type="ECO:0000313" key="9">
    <source>
        <dbReference type="Proteomes" id="UP000317093"/>
    </source>
</evidence>
<dbReference type="EC" id="4.1.1.86" evidence="8"/>
<evidence type="ECO:0000256" key="6">
    <source>
        <dbReference type="PIRSR" id="PIRSR602129-50"/>
    </source>
</evidence>
<keyword evidence="4 6" id="KW-0663">Pyridoxal phosphate</keyword>
<dbReference type="Proteomes" id="UP000317093">
    <property type="component" value="Chromosome"/>
</dbReference>
<evidence type="ECO:0000256" key="1">
    <source>
        <dbReference type="ARBA" id="ARBA00001933"/>
    </source>
</evidence>
<dbReference type="PANTHER" id="PTHR45677">
    <property type="entry name" value="GLUTAMATE DECARBOXYLASE-RELATED"/>
    <property type="match status" value="1"/>
</dbReference>
<dbReference type="Pfam" id="PF00282">
    <property type="entry name" value="Pyridoxal_deC"/>
    <property type="match status" value="2"/>
</dbReference>